<feature type="region of interest" description="Disordered" evidence="3">
    <location>
        <begin position="512"/>
        <end position="666"/>
    </location>
</feature>
<dbReference type="SUPFAM" id="SSF52949">
    <property type="entry name" value="Macro domain-like"/>
    <property type="match status" value="1"/>
</dbReference>
<evidence type="ECO:0000259" key="5">
    <source>
        <dbReference type="PROSITE" id="PS50106"/>
    </source>
</evidence>
<dbReference type="SMART" id="SM00233">
    <property type="entry name" value="PH"/>
    <property type="match status" value="1"/>
</dbReference>
<dbReference type="InterPro" id="IPR041681">
    <property type="entry name" value="PH_9"/>
</dbReference>
<dbReference type="SUPFAM" id="SSF50729">
    <property type="entry name" value="PH domain-like"/>
    <property type="match status" value="1"/>
</dbReference>
<feature type="compositionally biased region" description="Pro residues" evidence="3">
    <location>
        <begin position="1475"/>
        <end position="1496"/>
    </location>
</feature>
<feature type="compositionally biased region" description="Basic residues" evidence="3">
    <location>
        <begin position="1"/>
        <end position="10"/>
    </location>
</feature>
<dbReference type="InterPro" id="IPR001849">
    <property type="entry name" value="PH_domain"/>
</dbReference>
<comment type="subcellular location">
    <subcellularLocation>
        <location evidence="1">Cytoplasm</location>
    </subcellularLocation>
</comment>
<feature type="region of interest" description="Disordered" evidence="3">
    <location>
        <begin position="681"/>
        <end position="889"/>
    </location>
</feature>
<dbReference type="Pfam" id="PF00595">
    <property type="entry name" value="PDZ"/>
    <property type="match status" value="1"/>
</dbReference>
<feature type="compositionally biased region" description="Acidic residues" evidence="3">
    <location>
        <begin position="381"/>
        <end position="390"/>
    </location>
</feature>
<feature type="region of interest" description="Disordered" evidence="3">
    <location>
        <begin position="341"/>
        <end position="403"/>
    </location>
</feature>
<feature type="compositionally biased region" description="Pro residues" evidence="3">
    <location>
        <begin position="1457"/>
        <end position="1467"/>
    </location>
</feature>
<dbReference type="RefSeq" id="XP_019854958.1">
    <property type="nucleotide sequence ID" value="XM_019999399.1"/>
</dbReference>
<dbReference type="InterPro" id="IPR001478">
    <property type="entry name" value="PDZ"/>
</dbReference>
<name>A0AAN0JE20_AMPQE</name>
<feature type="region of interest" description="Disordered" evidence="3">
    <location>
        <begin position="1"/>
        <end position="37"/>
    </location>
</feature>
<feature type="region of interest" description="Disordered" evidence="3">
    <location>
        <begin position="1269"/>
        <end position="1583"/>
    </location>
</feature>
<feature type="compositionally biased region" description="Low complexity" evidence="3">
    <location>
        <begin position="563"/>
        <end position="584"/>
    </location>
</feature>
<dbReference type="EnsemblMetazoa" id="XM_019999399.1">
    <property type="protein sequence ID" value="XP_019854958.1"/>
    <property type="gene ID" value="LOC109583893"/>
</dbReference>
<feature type="domain" description="PDZ" evidence="5">
    <location>
        <begin position="930"/>
        <end position="1016"/>
    </location>
</feature>
<keyword evidence="7" id="KW-1185">Reference proteome</keyword>
<dbReference type="SUPFAM" id="SSF50156">
    <property type="entry name" value="PDZ domain-like"/>
    <property type="match status" value="1"/>
</dbReference>
<dbReference type="GeneID" id="109583893"/>
<feature type="compositionally biased region" description="Basic and acidic residues" evidence="3">
    <location>
        <begin position="733"/>
        <end position="743"/>
    </location>
</feature>
<organism evidence="6 7">
    <name type="scientific">Amphimedon queenslandica</name>
    <name type="common">Sponge</name>
    <dbReference type="NCBI Taxonomy" id="400682"/>
    <lineage>
        <taxon>Eukaryota</taxon>
        <taxon>Metazoa</taxon>
        <taxon>Porifera</taxon>
        <taxon>Demospongiae</taxon>
        <taxon>Heteroscleromorpha</taxon>
        <taxon>Haplosclerida</taxon>
        <taxon>Niphatidae</taxon>
        <taxon>Amphimedon</taxon>
    </lineage>
</organism>
<dbReference type="PROSITE" id="PS50003">
    <property type="entry name" value="PH_DOMAIN"/>
    <property type="match status" value="1"/>
</dbReference>
<evidence type="ECO:0000256" key="1">
    <source>
        <dbReference type="ARBA" id="ARBA00004496"/>
    </source>
</evidence>
<evidence type="ECO:0000256" key="3">
    <source>
        <dbReference type="SAM" id="MobiDB-lite"/>
    </source>
</evidence>
<dbReference type="Gene3D" id="2.30.29.30">
    <property type="entry name" value="Pleckstrin-homology domain (PH domain)/Phosphotyrosine-binding domain (PTB)"/>
    <property type="match status" value="1"/>
</dbReference>
<dbReference type="PANTHER" id="PTHR15963:SF5">
    <property type="entry name" value="SHORT SPINDLE 6, ISOFORM A"/>
    <property type="match status" value="1"/>
</dbReference>
<sequence>MSFSSKKTKRLSMPGSSSLYTISDYDPGSPSSGFLNKKILQEATGKRSKDRQWQTVWCQLKEKKMDFYKVAGISLKPHGEPPPKDIYPPPNRQQTKLSSVDIEGASLEIDYSSQRDKDLDKRRKHLFRLTLTNKMEFLFQAASEHQMQQWIAFIKRHTLSYDAEGEENDFFRIKASRCSINKKSKHNTNSVRVLGRDETDIDGGHYAVSLSDLDPRLVLLKERLQRKRELIKHLDKMMKSFSGETASLYKEFEPANQRVSQSVSSEDPGSQRTSKTDSTNRTSRLAVTKLLSDYYLVPGVEWSLLKKGERVEVLQKLPNGWYKCRALRTADCKLIEIPPTDIYREGPASPEGDSKEKDEENQEKEDVDQGEGEEEGHKNEEETEEGEDEESKSPSHRLRTDSYMVATTDFSLLKSQKTSRNNSYKVATRGYADSIKGRPSSQQFHRLSVGTPLYKDEDPEEPPDIEMVRLRVRVLINSERENSNYSFPLVGSIPPSVLLLYANEALGYNPASNNTSTVAPDNNQTSPPKDGYNEPEESPASVSQVEDAVPTEGGASSYLDMTSSHSYTSSLSPSNSSSQVDPSSADPTNTSADEKQTTTTPGIDIPARREEEDDMLPPSSLEIGSVPSQLLRNHHGRGLNENEPIESSLDKSRQSRATSLPVGIDDEAIQEHLERMEEVHSPDLSVLEEEDDSAFEINNPPKRRPSKTLKVVPSPTSTLERKLGGGGGGGRGGGEHVTFKELPKSPSKNKSRSRSEDIQKKGILGRIRSNLLGHKKKVGKPPSGSDGFDDDIGDMRSRVTSISGKAIRSRGMEVTFGDSSSDSESEETERKQSKDESGATSEEASPLPSKKLENETQKPDTHPMRESLGKSYSSPIPSHLKSKSHSAFGEGGEIVSRKRLESRSFSSRNLYDGSKILGYIQAPPKRVKRHIYLDPTESKYGLHLACYDVHKDQGNIPRAIVQHVAPGSPAFVAGLYPGDQILKINDIDVSQARVSEIVDLIQNTEKDKRLDLLVAYVDGVHRLEVQAKGVECRENLRDRQKQLSELVSTYGEVSSVVTPPFSPVPLLSPSSLDVSAWSHESLSDEESSLHIYPYERRLNKILAITSDDVTQLHCDMLFIPLRSTPDVQTVLRAGGEKLMDELSSADHPPLGENIVTSGHNLRAQVVCHAVFGDSEDDIISCCRSALETAYEQEYKSIVIWVEGFILAAHVPPSHIISSVRGWLEEGDNKSFFDQLVFSVLSTPAIINLIERYFPLDDYERDEKLEALNYCTDSEDDEDDGNTGIDTKRFNTRPRLPSGPPPLLPPKPSSFVPPASLISEKPSNPGGTDNSGTPSLSAGKPLHSLNTPQSTSKGAVSESPLSSRQKSPLSFATTATPPRVASKPPPLLSKKPSSHSDTTSPTSPPSKRPPLIAPKPGVKSPPMSPSKPPVAPKPGVKSPPMSPSKPPVAPRPGAKSPPMSPTKPPVAPKPGMKSPPMSPTKPPAAPKPGVKSPPPFPAAKCESIAPLKSPPPELVIAPKSKRSTSSGSVTSPSVTSPNSDVPTTKTPMVETASKSLLSPKNSLSPDSLSTTSSVAKKHSKPVSKDSLLMNLSELDSIMSDIDLTVASISNSQ</sequence>
<reference evidence="6" key="2">
    <citation type="submission" date="2024-06" db="UniProtKB">
        <authorList>
            <consortium name="EnsemblMetazoa"/>
        </authorList>
    </citation>
    <scope>IDENTIFICATION</scope>
</reference>
<feature type="region of interest" description="Disordered" evidence="3">
    <location>
        <begin position="255"/>
        <end position="281"/>
    </location>
</feature>
<dbReference type="InterPro" id="IPR036034">
    <property type="entry name" value="PDZ_sf"/>
</dbReference>
<accession>A0AAN0JE20</accession>
<feature type="compositionally biased region" description="Polar residues" evidence="3">
    <location>
        <begin position="512"/>
        <end position="527"/>
    </location>
</feature>
<evidence type="ECO:0000313" key="7">
    <source>
        <dbReference type="Proteomes" id="UP000007879"/>
    </source>
</evidence>
<dbReference type="InterPro" id="IPR052122">
    <property type="entry name" value="Intracell_Traff_Signaling_Reg"/>
</dbReference>
<evidence type="ECO:0000256" key="2">
    <source>
        <dbReference type="ARBA" id="ARBA00022490"/>
    </source>
</evidence>
<feature type="compositionally biased region" description="Pro residues" evidence="3">
    <location>
        <begin position="1401"/>
        <end position="1412"/>
    </location>
</feature>
<evidence type="ECO:0000313" key="6">
    <source>
        <dbReference type="EnsemblMetazoa" id="XP_019854958.1"/>
    </source>
</evidence>
<feature type="compositionally biased region" description="Pro residues" evidence="3">
    <location>
        <begin position="1439"/>
        <end position="1449"/>
    </location>
</feature>
<dbReference type="Proteomes" id="UP000007879">
    <property type="component" value="Unassembled WGS sequence"/>
</dbReference>
<dbReference type="PROSITE" id="PS50106">
    <property type="entry name" value="PDZ"/>
    <property type="match status" value="1"/>
</dbReference>
<feature type="compositionally biased region" description="Low complexity" evidence="3">
    <location>
        <begin position="1387"/>
        <end position="1400"/>
    </location>
</feature>
<feature type="compositionally biased region" description="Polar residues" evidence="3">
    <location>
        <begin position="257"/>
        <end position="281"/>
    </location>
</feature>
<feature type="domain" description="PH" evidence="4">
    <location>
        <begin position="28"/>
        <end position="159"/>
    </location>
</feature>
<feature type="compositionally biased region" description="Basic and acidic residues" evidence="3">
    <location>
        <begin position="850"/>
        <end position="868"/>
    </location>
</feature>
<dbReference type="InterPro" id="IPR002589">
    <property type="entry name" value="Macro_dom"/>
</dbReference>
<protein>
    <submittedName>
        <fullName evidence="6">Uncharacterized protein</fullName>
    </submittedName>
</protein>
<dbReference type="SMART" id="SM00228">
    <property type="entry name" value="PDZ"/>
    <property type="match status" value="1"/>
</dbReference>
<reference evidence="7" key="1">
    <citation type="journal article" date="2010" name="Nature">
        <title>The Amphimedon queenslandica genome and the evolution of animal complexity.</title>
        <authorList>
            <person name="Srivastava M."/>
            <person name="Simakov O."/>
            <person name="Chapman J."/>
            <person name="Fahey B."/>
            <person name="Gauthier M.E."/>
            <person name="Mitros T."/>
            <person name="Richards G.S."/>
            <person name="Conaco C."/>
            <person name="Dacre M."/>
            <person name="Hellsten U."/>
            <person name="Larroux C."/>
            <person name="Putnam N.H."/>
            <person name="Stanke M."/>
            <person name="Adamska M."/>
            <person name="Darling A."/>
            <person name="Degnan S.M."/>
            <person name="Oakley T.H."/>
            <person name="Plachetzki D.C."/>
            <person name="Zhai Y."/>
            <person name="Adamski M."/>
            <person name="Calcino A."/>
            <person name="Cummins S.F."/>
            <person name="Goodstein D.M."/>
            <person name="Harris C."/>
            <person name="Jackson D.J."/>
            <person name="Leys S.P."/>
            <person name="Shu S."/>
            <person name="Woodcroft B.J."/>
            <person name="Vervoort M."/>
            <person name="Kosik K.S."/>
            <person name="Manning G."/>
            <person name="Degnan B.M."/>
            <person name="Rokhsar D.S."/>
        </authorList>
    </citation>
    <scope>NUCLEOTIDE SEQUENCE [LARGE SCALE GENOMIC DNA]</scope>
</reference>
<proteinExistence type="predicted"/>
<feature type="compositionally biased region" description="Basic and acidic residues" evidence="3">
    <location>
        <begin position="828"/>
        <end position="837"/>
    </location>
</feature>
<feature type="compositionally biased region" description="Polar residues" evidence="3">
    <location>
        <begin position="1320"/>
        <end position="1335"/>
    </location>
</feature>
<dbReference type="Pfam" id="PF15410">
    <property type="entry name" value="PH_9"/>
    <property type="match status" value="1"/>
</dbReference>
<dbReference type="GO" id="GO:0005737">
    <property type="term" value="C:cytoplasm"/>
    <property type="evidence" value="ECO:0007669"/>
    <property type="project" value="UniProtKB-SubCell"/>
</dbReference>
<feature type="compositionally biased region" description="Polar residues" evidence="3">
    <location>
        <begin position="585"/>
        <end position="601"/>
    </location>
</feature>
<feature type="compositionally biased region" description="Pro residues" evidence="3">
    <location>
        <begin position="1296"/>
        <end position="1307"/>
    </location>
</feature>
<dbReference type="InterPro" id="IPR043472">
    <property type="entry name" value="Macro_dom-like"/>
</dbReference>
<dbReference type="InterPro" id="IPR011993">
    <property type="entry name" value="PH-like_dom_sf"/>
</dbReference>
<feature type="compositionally biased region" description="Acidic residues" evidence="3">
    <location>
        <begin position="359"/>
        <end position="374"/>
    </location>
</feature>
<feature type="compositionally biased region" description="Polar residues" evidence="3">
    <location>
        <begin position="1343"/>
        <end position="1375"/>
    </location>
</feature>
<dbReference type="Pfam" id="PF01661">
    <property type="entry name" value="Macro"/>
    <property type="match status" value="1"/>
</dbReference>
<feature type="compositionally biased region" description="Low complexity" evidence="3">
    <location>
        <begin position="1522"/>
        <end position="1543"/>
    </location>
</feature>
<dbReference type="KEGG" id="aqu:109583893"/>
<dbReference type="Gene3D" id="2.30.42.10">
    <property type="match status" value="1"/>
</dbReference>
<feature type="compositionally biased region" description="Low complexity" evidence="3">
    <location>
        <begin position="1552"/>
        <end position="1572"/>
    </location>
</feature>
<dbReference type="Gene3D" id="3.40.220.10">
    <property type="entry name" value="Leucine Aminopeptidase, subunit E, domain 1"/>
    <property type="match status" value="1"/>
</dbReference>
<keyword evidence="2" id="KW-0963">Cytoplasm</keyword>
<dbReference type="PANTHER" id="PTHR15963">
    <property type="entry name" value="GENERAL RECEPTOR FOR PHOSPHOINOSITIDES 1-ASSOCIATED SCAFFOLD PROTEIN-RELATED"/>
    <property type="match status" value="1"/>
</dbReference>
<evidence type="ECO:0000259" key="4">
    <source>
        <dbReference type="PROSITE" id="PS50003"/>
    </source>
</evidence>
<feature type="compositionally biased region" description="Pro residues" evidence="3">
    <location>
        <begin position="1421"/>
        <end position="1431"/>
    </location>
</feature>